<evidence type="ECO:0000313" key="2">
    <source>
        <dbReference type="EMBL" id="KKL59975.1"/>
    </source>
</evidence>
<protein>
    <submittedName>
        <fullName evidence="2">Uncharacterized protein</fullName>
    </submittedName>
</protein>
<organism evidence="2">
    <name type="scientific">marine sediment metagenome</name>
    <dbReference type="NCBI Taxonomy" id="412755"/>
    <lineage>
        <taxon>unclassified sequences</taxon>
        <taxon>metagenomes</taxon>
        <taxon>ecological metagenomes</taxon>
    </lineage>
</organism>
<accession>A0A0F9FRI2</accession>
<comment type="caution">
    <text evidence="2">The sequence shown here is derived from an EMBL/GenBank/DDBJ whole genome shotgun (WGS) entry which is preliminary data.</text>
</comment>
<proteinExistence type="predicted"/>
<name>A0A0F9FRI2_9ZZZZ</name>
<sequence length="386" mass="40388">MSKPLVPGHAKPSLEPDGNIDMGDAELDNIKTLNMSSGTALTISSGAVTATRGHHSIDTEGGASTDDLDTINGLDNNDLLLIFAASGVRTVRIRNAEGNIFLAHVTAEQSYNFNSPQGSSGTFYIAGDYDWSTTDANLNQGSLTVTHGGATGAYASHAGLVAGGAGSASAGTVSVVASGVSIDDDGNRNGSASETLVADITAMALNQYFETTTKWLGTVTYTLTPSAGGTFNADFNYGHVKYEDLANTDFNVTLIECVGRAGANDTGFNLRLIYHNAADWTYAASGFVPGPTAGDASELANMNTDYSTEKNLVNGDHFAYKRVDINQDVAGSGSEGVLVEITTSANRAVESMDCHLGYHGIPKYFYLGAATQHALFMRHGSDLHQV</sequence>
<gene>
    <name evidence="2" type="ORF">LCGC14_2209950</name>
</gene>
<reference evidence="2" key="1">
    <citation type="journal article" date="2015" name="Nature">
        <title>Complex archaea that bridge the gap between prokaryotes and eukaryotes.</title>
        <authorList>
            <person name="Spang A."/>
            <person name="Saw J.H."/>
            <person name="Jorgensen S.L."/>
            <person name="Zaremba-Niedzwiedzka K."/>
            <person name="Martijn J."/>
            <person name="Lind A.E."/>
            <person name="van Eijk R."/>
            <person name="Schleper C."/>
            <person name="Guy L."/>
            <person name="Ettema T.J."/>
        </authorList>
    </citation>
    <scope>NUCLEOTIDE SEQUENCE</scope>
</reference>
<dbReference type="EMBL" id="LAZR01029305">
    <property type="protein sequence ID" value="KKL59975.1"/>
    <property type="molecule type" value="Genomic_DNA"/>
</dbReference>
<dbReference type="AlphaFoldDB" id="A0A0F9FRI2"/>
<feature type="region of interest" description="Disordered" evidence="1">
    <location>
        <begin position="1"/>
        <end position="23"/>
    </location>
</feature>
<evidence type="ECO:0000256" key="1">
    <source>
        <dbReference type="SAM" id="MobiDB-lite"/>
    </source>
</evidence>